<dbReference type="Proteomes" id="UP000799750">
    <property type="component" value="Unassembled WGS sequence"/>
</dbReference>
<reference evidence="2" key="1">
    <citation type="journal article" date="2020" name="Stud. Mycol.">
        <title>101 Dothideomycetes genomes: a test case for predicting lifestyles and emergence of pathogens.</title>
        <authorList>
            <person name="Haridas S."/>
            <person name="Albert R."/>
            <person name="Binder M."/>
            <person name="Bloem J."/>
            <person name="Labutti K."/>
            <person name="Salamov A."/>
            <person name="Andreopoulos B."/>
            <person name="Baker S."/>
            <person name="Barry K."/>
            <person name="Bills G."/>
            <person name="Bluhm B."/>
            <person name="Cannon C."/>
            <person name="Castanera R."/>
            <person name="Culley D."/>
            <person name="Daum C."/>
            <person name="Ezra D."/>
            <person name="Gonzalez J."/>
            <person name="Henrissat B."/>
            <person name="Kuo A."/>
            <person name="Liang C."/>
            <person name="Lipzen A."/>
            <person name="Lutzoni F."/>
            <person name="Magnuson J."/>
            <person name="Mondo S."/>
            <person name="Nolan M."/>
            <person name="Ohm R."/>
            <person name="Pangilinan J."/>
            <person name="Park H.-J."/>
            <person name="Ramirez L."/>
            <person name="Alfaro M."/>
            <person name="Sun H."/>
            <person name="Tritt A."/>
            <person name="Yoshinaga Y."/>
            <person name="Zwiers L.-H."/>
            <person name="Turgeon B."/>
            <person name="Goodwin S."/>
            <person name="Spatafora J."/>
            <person name="Crous P."/>
            <person name="Grigoriev I."/>
        </authorList>
    </citation>
    <scope>NUCLEOTIDE SEQUENCE</scope>
    <source>
        <strain evidence="2">CBS 269.34</strain>
    </source>
</reference>
<feature type="chain" id="PRO_5025683529" evidence="1">
    <location>
        <begin position="22"/>
        <end position="210"/>
    </location>
</feature>
<gene>
    <name evidence="2" type="ORF">BU16DRAFT_524870</name>
</gene>
<organism evidence="2 3">
    <name type="scientific">Lophium mytilinum</name>
    <dbReference type="NCBI Taxonomy" id="390894"/>
    <lineage>
        <taxon>Eukaryota</taxon>
        <taxon>Fungi</taxon>
        <taxon>Dikarya</taxon>
        <taxon>Ascomycota</taxon>
        <taxon>Pezizomycotina</taxon>
        <taxon>Dothideomycetes</taxon>
        <taxon>Pleosporomycetidae</taxon>
        <taxon>Mytilinidiales</taxon>
        <taxon>Mytilinidiaceae</taxon>
        <taxon>Lophium</taxon>
    </lineage>
</organism>
<dbReference type="OrthoDB" id="2349272at2759"/>
<feature type="signal peptide" evidence="1">
    <location>
        <begin position="1"/>
        <end position="21"/>
    </location>
</feature>
<protein>
    <submittedName>
        <fullName evidence="2">Uncharacterized protein</fullName>
    </submittedName>
</protein>
<evidence type="ECO:0000313" key="2">
    <source>
        <dbReference type="EMBL" id="KAF2498823.1"/>
    </source>
</evidence>
<evidence type="ECO:0000313" key="3">
    <source>
        <dbReference type="Proteomes" id="UP000799750"/>
    </source>
</evidence>
<keyword evidence="3" id="KW-1185">Reference proteome</keyword>
<dbReference type="EMBL" id="MU004185">
    <property type="protein sequence ID" value="KAF2498823.1"/>
    <property type="molecule type" value="Genomic_DNA"/>
</dbReference>
<sequence>MYFKAALIAATFATLSTLTIAAPINASPSGGVTAAIITTITPETSSCAGADHPDQCRTAEQAAPFINNSFSKYGITTKAEQAALLSLMLFESVGFKYNHNISPGRPGQGTRNMQMINFNTLYAQAVVPDKVAAATAAGPDAVLALVNTDDYSFASAAWFLTSQPACAPIRAELQSGSTAGWSAYITTCVGTTDTPDRDVIWTAAKAAMGV</sequence>
<name>A0A6A6R4X1_9PEZI</name>
<keyword evidence="1" id="KW-0732">Signal</keyword>
<accession>A0A6A6R4X1</accession>
<evidence type="ECO:0000256" key="1">
    <source>
        <dbReference type="SAM" id="SignalP"/>
    </source>
</evidence>
<dbReference type="AlphaFoldDB" id="A0A6A6R4X1"/>
<proteinExistence type="predicted"/>